<evidence type="ECO:0000313" key="2">
    <source>
        <dbReference type="EMBL" id="SFV63569.1"/>
    </source>
</evidence>
<sequence length="128" mass="15594">MAYTQKQIEKFNRQKYITELEKISKNIFRMLRDNGVDSKNFVLKFEQLKKRFDQRLEIQLDSEYHQQLKAYIVRLYFATCMDASFSDKKFDDIREAEMSNLNRLQKLKNGTSYKKEKHKLKHKNEDWG</sequence>
<organism evidence="2">
    <name type="scientific">hydrothermal vent metagenome</name>
    <dbReference type="NCBI Taxonomy" id="652676"/>
    <lineage>
        <taxon>unclassified sequences</taxon>
        <taxon>metagenomes</taxon>
        <taxon>ecological metagenomes</taxon>
    </lineage>
</organism>
<accession>A0A1W1CCP9</accession>
<dbReference type="AlphaFoldDB" id="A0A1W1CCP9"/>
<gene>
    <name evidence="2" type="ORF">MNB_SV-3-488</name>
</gene>
<reference evidence="2" key="1">
    <citation type="submission" date="2016-10" db="EMBL/GenBank/DDBJ databases">
        <authorList>
            <person name="de Groot N.N."/>
        </authorList>
    </citation>
    <scope>NUCLEOTIDE SEQUENCE</scope>
</reference>
<name>A0A1W1CCP9_9ZZZZ</name>
<evidence type="ECO:0000256" key="1">
    <source>
        <dbReference type="SAM" id="MobiDB-lite"/>
    </source>
</evidence>
<feature type="region of interest" description="Disordered" evidence="1">
    <location>
        <begin position="108"/>
        <end position="128"/>
    </location>
</feature>
<protein>
    <submittedName>
        <fullName evidence="2">Uncharacterized protein</fullName>
    </submittedName>
</protein>
<dbReference type="EMBL" id="FPHI01000024">
    <property type="protein sequence ID" value="SFV63569.1"/>
    <property type="molecule type" value="Genomic_DNA"/>
</dbReference>
<proteinExistence type="predicted"/>